<evidence type="ECO:0000256" key="1">
    <source>
        <dbReference type="SAM" id="MobiDB-lite"/>
    </source>
</evidence>
<evidence type="ECO:0000313" key="2">
    <source>
        <dbReference type="EMBL" id="SVD62457.1"/>
    </source>
</evidence>
<accession>A0A382WUD5</accession>
<sequence length="120" mass="13799">MTKNKDQDTPVKQRGNEENISANNENYSKGEHPNSKANLKPFPKGVSGNPLGRPHKFVKLAEALDKWANKIFHYDFWDSPPKEVVTMKEQVLWRIWDKARHGDNKCIELLARLGCLEEKG</sequence>
<feature type="compositionally biased region" description="Polar residues" evidence="1">
    <location>
        <begin position="18"/>
        <end position="27"/>
    </location>
</feature>
<organism evidence="2">
    <name type="scientific">marine metagenome</name>
    <dbReference type="NCBI Taxonomy" id="408172"/>
    <lineage>
        <taxon>unclassified sequences</taxon>
        <taxon>metagenomes</taxon>
        <taxon>ecological metagenomes</taxon>
    </lineage>
</organism>
<protein>
    <recommendedName>
        <fullName evidence="3">DUF5681 domain-containing protein</fullName>
    </recommendedName>
</protein>
<gene>
    <name evidence="2" type="ORF">METZ01_LOCUS415311</name>
</gene>
<feature type="compositionally biased region" description="Basic and acidic residues" evidence="1">
    <location>
        <begin position="1"/>
        <end position="17"/>
    </location>
</feature>
<dbReference type="AlphaFoldDB" id="A0A382WUD5"/>
<feature type="region of interest" description="Disordered" evidence="1">
    <location>
        <begin position="1"/>
        <end position="51"/>
    </location>
</feature>
<name>A0A382WUD5_9ZZZZ</name>
<evidence type="ECO:0008006" key="3">
    <source>
        <dbReference type="Google" id="ProtNLM"/>
    </source>
</evidence>
<dbReference type="EMBL" id="UINC01162610">
    <property type="protein sequence ID" value="SVD62457.1"/>
    <property type="molecule type" value="Genomic_DNA"/>
</dbReference>
<proteinExistence type="predicted"/>
<reference evidence="2" key="1">
    <citation type="submission" date="2018-05" db="EMBL/GenBank/DDBJ databases">
        <authorList>
            <person name="Lanie J.A."/>
            <person name="Ng W.-L."/>
            <person name="Kazmierczak K.M."/>
            <person name="Andrzejewski T.M."/>
            <person name="Davidsen T.M."/>
            <person name="Wayne K.J."/>
            <person name="Tettelin H."/>
            <person name="Glass J.I."/>
            <person name="Rusch D."/>
            <person name="Podicherti R."/>
            <person name="Tsui H.-C.T."/>
            <person name="Winkler M.E."/>
        </authorList>
    </citation>
    <scope>NUCLEOTIDE SEQUENCE</scope>
</reference>